<sequence>MPQNTSCLLALVLAVGSALITIPSHAQTTAETTKNTTASSSQASVNNQNTASKSEAVNKNKATDIAQSEPVSTTANTPRENAVYSRIGWLKQ</sequence>
<name>A0A1Z4LL30_9CYAN</name>
<dbReference type="AlphaFoldDB" id="A0A1Z4LL30"/>
<keyword evidence="4" id="KW-1185">Reference proteome</keyword>
<evidence type="ECO:0000313" key="4">
    <source>
        <dbReference type="Proteomes" id="UP000218418"/>
    </source>
</evidence>
<dbReference type="EMBL" id="AP018227">
    <property type="protein sequence ID" value="BAY81936.1"/>
    <property type="molecule type" value="Genomic_DNA"/>
</dbReference>
<feature type="compositionally biased region" description="Polar residues" evidence="1">
    <location>
        <begin position="65"/>
        <end position="79"/>
    </location>
</feature>
<evidence type="ECO:0000256" key="2">
    <source>
        <dbReference type="SAM" id="SignalP"/>
    </source>
</evidence>
<dbReference type="Proteomes" id="UP000218418">
    <property type="component" value="Chromosome"/>
</dbReference>
<feature type="region of interest" description="Disordered" evidence="1">
    <location>
        <begin position="26"/>
        <end position="79"/>
    </location>
</feature>
<organism evidence="3 4">
    <name type="scientific">Calothrix parasitica NIES-267</name>
    <dbReference type="NCBI Taxonomy" id="1973488"/>
    <lineage>
        <taxon>Bacteria</taxon>
        <taxon>Bacillati</taxon>
        <taxon>Cyanobacteriota</taxon>
        <taxon>Cyanophyceae</taxon>
        <taxon>Nostocales</taxon>
        <taxon>Calotrichaceae</taxon>
        <taxon>Calothrix</taxon>
    </lineage>
</organism>
<evidence type="ECO:0000313" key="3">
    <source>
        <dbReference type="EMBL" id="BAY81936.1"/>
    </source>
</evidence>
<evidence type="ECO:0000256" key="1">
    <source>
        <dbReference type="SAM" id="MobiDB-lite"/>
    </source>
</evidence>
<feature type="compositionally biased region" description="Low complexity" evidence="1">
    <location>
        <begin position="26"/>
        <end position="52"/>
    </location>
</feature>
<reference evidence="3 4" key="1">
    <citation type="submission" date="2017-06" db="EMBL/GenBank/DDBJ databases">
        <title>Genome sequencing of cyanobaciteial culture collection at National Institute for Environmental Studies (NIES).</title>
        <authorList>
            <person name="Hirose Y."/>
            <person name="Shimura Y."/>
            <person name="Fujisawa T."/>
            <person name="Nakamura Y."/>
            <person name="Kawachi M."/>
        </authorList>
    </citation>
    <scope>NUCLEOTIDE SEQUENCE [LARGE SCALE GENOMIC DNA]</scope>
    <source>
        <strain evidence="3 4">NIES-267</strain>
    </source>
</reference>
<keyword evidence="2" id="KW-0732">Signal</keyword>
<gene>
    <name evidence="3" type="ORF">NIES267_14140</name>
</gene>
<feature type="chain" id="PRO_5013346231" evidence="2">
    <location>
        <begin position="27"/>
        <end position="92"/>
    </location>
</feature>
<accession>A0A1Z4LL30</accession>
<proteinExistence type="predicted"/>
<protein>
    <submittedName>
        <fullName evidence="3">Uncharacterized protein</fullName>
    </submittedName>
</protein>
<feature type="signal peptide" evidence="2">
    <location>
        <begin position="1"/>
        <end position="26"/>
    </location>
</feature>